<feature type="region of interest" description="Disordered" evidence="2">
    <location>
        <begin position="20"/>
        <end position="73"/>
    </location>
</feature>
<evidence type="ECO:0000313" key="3">
    <source>
        <dbReference type="EMBL" id="ETS64760.1"/>
    </source>
</evidence>
<feature type="compositionally biased region" description="Basic and acidic residues" evidence="2">
    <location>
        <begin position="47"/>
        <end position="71"/>
    </location>
</feature>
<feature type="coiled-coil region" evidence="1">
    <location>
        <begin position="177"/>
        <end position="242"/>
    </location>
</feature>
<keyword evidence="1" id="KW-0175">Coiled coil</keyword>
<evidence type="ECO:0000256" key="2">
    <source>
        <dbReference type="SAM" id="MobiDB-lite"/>
    </source>
</evidence>
<organism evidence="3 4">
    <name type="scientific">Moesziomyces aphidis</name>
    <name type="common">Pseudozyma aphidis</name>
    <dbReference type="NCBI Taxonomy" id="84754"/>
    <lineage>
        <taxon>Eukaryota</taxon>
        <taxon>Fungi</taxon>
        <taxon>Dikarya</taxon>
        <taxon>Basidiomycota</taxon>
        <taxon>Ustilaginomycotina</taxon>
        <taxon>Ustilaginomycetes</taxon>
        <taxon>Ustilaginales</taxon>
        <taxon>Ustilaginaceae</taxon>
        <taxon>Moesziomyces</taxon>
    </lineage>
</organism>
<dbReference type="AlphaFoldDB" id="W3VTG6"/>
<comment type="caution">
    <text evidence="3">The sequence shown here is derived from an EMBL/GenBank/DDBJ whole genome shotgun (WGS) entry which is preliminary data.</text>
</comment>
<dbReference type="EMBL" id="AWNI01000004">
    <property type="protein sequence ID" value="ETS64760.1"/>
    <property type="molecule type" value="Genomic_DNA"/>
</dbReference>
<dbReference type="Pfam" id="PF07956">
    <property type="entry name" value="DUF1690"/>
    <property type="match status" value="1"/>
</dbReference>
<dbReference type="HOGENOM" id="CLU_943732_0_0_1"/>
<protein>
    <submittedName>
        <fullName evidence="3">Uncharacterized protein</fullName>
    </submittedName>
</protein>
<evidence type="ECO:0000313" key="4">
    <source>
        <dbReference type="Proteomes" id="UP000019462"/>
    </source>
</evidence>
<proteinExistence type="predicted"/>
<gene>
    <name evidence="3" type="ORF">PaG_00718</name>
</gene>
<dbReference type="OrthoDB" id="5544375at2759"/>
<sequence length="295" mass="33124">MAGTDTMALQQHVRKLVERKSRCWSAAPPRRAAPHRALKLHQRRLPKNIDPDLDAPRDLDRPKGPMGRERALAQAESSRFFRIRPAGNAVILDELHLGSLSDLLSSIDDDDDDVNNIMGAAASKQSAAAPTTQAPEDKQAHHLQFGRSLLNQLDKTSLDKVEGPDATRQVTLDTSIQAKIKSELERLRKEEAEVRGEIQKAIEKENLAREAKYTGASEGKNSNVLRQELDQLRGKIDKYNKQRDVSNYPGVKEAQEALVKCYRDKPERTLDCWKQADDFKQAVANAEKHFISSFS</sequence>
<feature type="compositionally biased region" description="Basic residues" evidence="2">
    <location>
        <begin position="32"/>
        <end position="46"/>
    </location>
</feature>
<keyword evidence="4" id="KW-1185">Reference proteome</keyword>
<name>W3VTG6_MOEAP</name>
<evidence type="ECO:0000256" key="1">
    <source>
        <dbReference type="SAM" id="Coils"/>
    </source>
</evidence>
<dbReference type="InterPro" id="IPR012471">
    <property type="entry name" value="DUF1690"/>
</dbReference>
<reference evidence="3 4" key="1">
    <citation type="journal article" date="2014" name="Genome Announc.">
        <title>Genome sequence of the basidiomycetous fungus Pseudozyma aphidis DSM70725, an efficient producer of biosurfactant mannosylerythritol lipids.</title>
        <authorList>
            <person name="Lorenz S."/>
            <person name="Guenther M."/>
            <person name="Grumaz C."/>
            <person name="Rupp S."/>
            <person name="Zibek S."/>
            <person name="Sohn K."/>
        </authorList>
    </citation>
    <scope>NUCLEOTIDE SEQUENCE [LARGE SCALE GENOMIC DNA]</scope>
    <source>
        <strain evidence="4">ATCC 32657 / CBS 517.83 / DSM 70725 / JCM 10318 / NBRC 10182 / NRRL Y-7954 / St-0401</strain>
    </source>
</reference>
<dbReference type="Proteomes" id="UP000019462">
    <property type="component" value="Unassembled WGS sequence"/>
</dbReference>
<accession>W3VTG6</accession>